<dbReference type="InterPro" id="IPR016181">
    <property type="entry name" value="Acyl_CoA_acyltransferase"/>
</dbReference>
<dbReference type="OrthoDB" id="9785602at2"/>
<feature type="domain" description="N-acetyltransferase" evidence="1">
    <location>
        <begin position="7"/>
        <end position="172"/>
    </location>
</feature>
<dbReference type="PANTHER" id="PTHR43792">
    <property type="entry name" value="GNAT FAMILY, PUTATIVE (AFU_ORTHOLOGUE AFUA_3G00765)-RELATED-RELATED"/>
    <property type="match status" value="1"/>
</dbReference>
<evidence type="ECO:0000313" key="2">
    <source>
        <dbReference type="EMBL" id="SHI99032.1"/>
    </source>
</evidence>
<sequence>MIETERLLLRRIEKNDWKAIQKIWKDEAKSPYAQYDNIKELDDISVSKRIERWGQEANRDEHIFFAVCLNRDIIGYISANRCDNAYEIGYCFHSDYHGKGYAKESMLSVISYLQNIGVSRLIAGTAIKNIPSIKLLNSLGFVQVGSEQVSFYKDAYGNDIYFDGGIFELVFR</sequence>
<dbReference type="RefSeq" id="WP_072915339.1">
    <property type="nucleotide sequence ID" value="NZ_FQYQ01000008.1"/>
</dbReference>
<dbReference type="InterPro" id="IPR000182">
    <property type="entry name" value="GNAT_dom"/>
</dbReference>
<dbReference type="EMBL" id="FQYQ01000031">
    <property type="protein sequence ID" value="SHJ58967.1"/>
    <property type="molecule type" value="Genomic_DNA"/>
</dbReference>
<dbReference type="Pfam" id="PF13302">
    <property type="entry name" value="Acetyltransf_3"/>
    <property type="match status" value="1"/>
</dbReference>
<dbReference type="Gene3D" id="3.40.630.30">
    <property type="match status" value="1"/>
</dbReference>
<protein>
    <submittedName>
        <fullName evidence="3">Protein N-acetyltransferase, RimJ/RimL family</fullName>
    </submittedName>
</protein>
<dbReference type="GO" id="GO:0016747">
    <property type="term" value="F:acyltransferase activity, transferring groups other than amino-acyl groups"/>
    <property type="evidence" value="ECO:0007669"/>
    <property type="project" value="InterPro"/>
</dbReference>
<gene>
    <name evidence="2" type="ORF">SAMN02745725_01503</name>
    <name evidence="3" type="ORF">SAMN02745725_02867</name>
</gene>
<organism evidence="3 4">
    <name type="scientific">Pseudobutyrivibrio xylanivorans DSM 14809</name>
    <dbReference type="NCBI Taxonomy" id="1123012"/>
    <lineage>
        <taxon>Bacteria</taxon>
        <taxon>Bacillati</taxon>
        <taxon>Bacillota</taxon>
        <taxon>Clostridia</taxon>
        <taxon>Lachnospirales</taxon>
        <taxon>Lachnospiraceae</taxon>
        <taxon>Pseudobutyrivibrio</taxon>
    </lineage>
</organism>
<dbReference type="AlphaFoldDB" id="A0A1M6KJ19"/>
<evidence type="ECO:0000259" key="1">
    <source>
        <dbReference type="PROSITE" id="PS51186"/>
    </source>
</evidence>
<dbReference type="PROSITE" id="PS51186">
    <property type="entry name" value="GNAT"/>
    <property type="match status" value="1"/>
</dbReference>
<evidence type="ECO:0000313" key="3">
    <source>
        <dbReference type="EMBL" id="SHJ58967.1"/>
    </source>
</evidence>
<accession>A0A1M6KJ19</accession>
<reference evidence="3 4" key="1">
    <citation type="submission" date="2016-11" db="EMBL/GenBank/DDBJ databases">
        <authorList>
            <person name="Jaros S."/>
            <person name="Januszkiewicz K."/>
            <person name="Wedrychowicz H."/>
        </authorList>
    </citation>
    <scope>NUCLEOTIDE SEQUENCE [LARGE SCALE GENOMIC DNA]</scope>
    <source>
        <strain evidence="3 4">DSM 14809</strain>
    </source>
</reference>
<dbReference type="InterPro" id="IPR051531">
    <property type="entry name" value="N-acetyltransferase"/>
</dbReference>
<keyword evidence="3" id="KW-0808">Transferase</keyword>
<dbReference type="Proteomes" id="UP000184185">
    <property type="component" value="Unassembled WGS sequence"/>
</dbReference>
<name>A0A1M6KJ19_PSEXY</name>
<evidence type="ECO:0000313" key="4">
    <source>
        <dbReference type="Proteomes" id="UP000184185"/>
    </source>
</evidence>
<proteinExistence type="predicted"/>
<dbReference type="CDD" id="cd04301">
    <property type="entry name" value="NAT_SF"/>
    <property type="match status" value="1"/>
</dbReference>
<dbReference type="EMBL" id="FQYQ01000008">
    <property type="protein sequence ID" value="SHI99032.1"/>
    <property type="molecule type" value="Genomic_DNA"/>
</dbReference>
<keyword evidence="4" id="KW-1185">Reference proteome</keyword>
<dbReference type="SUPFAM" id="SSF55729">
    <property type="entry name" value="Acyl-CoA N-acyltransferases (Nat)"/>
    <property type="match status" value="1"/>
</dbReference>